<organism evidence="2 3">
    <name type="scientific">Parasponia andersonii</name>
    <name type="common">Sponia andersonii</name>
    <dbReference type="NCBI Taxonomy" id="3476"/>
    <lineage>
        <taxon>Eukaryota</taxon>
        <taxon>Viridiplantae</taxon>
        <taxon>Streptophyta</taxon>
        <taxon>Embryophyta</taxon>
        <taxon>Tracheophyta</taxon>
        <taxon>Spermatophyta</taxon>
        <taxon>Magnoliopsida</taxon>
        <taxon>eudicotyledons</taxon>
        <taxon>Gunneridae</taxon>
        <taxon>Pentapetalae</taxon>
        <taxon>rosids</taxon>
        <taxon>fabids</taxon>
        <taxon>Rosales</taxon>
        <taxon>Cannabaceae</taxon>
        <taxon>Parasponia</taxon>
    </lineage>
</organism>
<proteinExistence type="predicted"/>
<keyword evidence="1" id="KW-1133">Transmembrane helix</keyword>
<dbReference type="EMBL" id="JXTB01000428">
    <property type="protein sequence ID" value="PON40948.1"/>
    <property type="molecule type" value="Genomic_DNA"/>
</dbReference>
<keyword evidence="1" id="KW-0812">Transmembrane</keyword>
<evidence type="ECO:0000256" key="1">
    <source>
        <dbReference type="SAM" id="Phobius"/>
    </source>
</evidence>
<name>A0A2P5AWQ9_PARAD</name>
<dbReference type="Proteomes" id="UP000237105">
    <property type="component" value="Unassembled WGS sequence"/>
</dbReference>
<keyword evidence="3" id="KW-1185">Reference proteome</keyword>
<feature type="transmembrane region" description="Helical" evidence="1">
    <location>
        <begin position="12"/>
        <end position="43"/>
    </location>
</feature>
<sequence length="133" mass="15230">FLKLSAEEDFFLFCFCLPFIRCFLQFVLLLSLSSFSFVFLYLVSVDEIGDLQSCSSWNLPHLNQVGFDLFHGRILLFSDDFSFSSSGSSSLVPILDLSFYFIVSSSKFGCSLCTHLRLILLPTMLEVQLFRLF</sequence>
<reference evidence="3" key="1">
    <citation type="submission" date="2016-06" db="EMBL/GenBank/DDBJ databases">
        <title>Parallel loss of symbiosis genes in relatives of nitrogen-fixing non-legume Parasponia.</title>
        <authorList>
            <person name="Van Velzen R."/>
            <person name="Holmer R."/>
            <person name="Bu F."/>
            <person name="Rutten L."/>
            <person name="Van Zeijl A."/>
            <person name="Liu W."/>
            <person name="Santuari L."/>
            <person name="Cao Q."/>
            <person name="Sharma T."/>
            <person name="Shen D."/>
            <person name="Roswanjaya Y."/>
            <person name="Wardhani T."/>
            <person name="Kalhor M.S."/>
            <person name="Jansen J."/>
            <person name="Van den Hoogen J."/>
            <person name="Gungor B."/>
            <person name="Hartog M."/>
            <person name="Hontelez J."/>
            <person name="Verver J."/>
            <person name="Yang W.-C."/>
            <person name="Schijlen E."/>
            <person name="Repin R."/>
            <person name="Schilthuizen M."/>
            <person name="Schranz E."/>
            <person name="Heidstra R."/>
            <person name="Miyata K."/>
            <person name="Fedorova E."/>
            <person name="Kohlen W."/>
            <person name="Bisseling T."/>
            <person name="Smit S."/>
            <person name="Geurts R."/>
        </authorList>
    </citation>
    <scope>NUCLEOTIDE SEQUENCE [LARGE SCALE GENOMIC DNA]</scope>
    <source>
        <strain evidence="3">cv. WU1-14</strain>
    </source>
</reference>
<evidence type="ECO:0000313" key="2">
    <source>
        <dbReference type="EMBL" id="PON40948.1"/>
    </source>
</evidence>
<dbReference type="AlphaFoldDB" id="A0A2P5AWQ9"/>
<keyword evidence="1" id="KW-0472">Membrane</keyword>
<comment type="caution">
    <text evidence="2">The sequence shown here is derived from an EMBL/GenBank/DDBJ whole genome shotgun (WGS) entry which is preliminary data.</text>
</comment>
<accession>A0A2P5AWQ9</accession>
<gene>
    <name evidence="2" type="ORF">PanWU01x14_293380</name>
</gene>
<evidence type="ECO:0000313" key="3">
    <source>
        <dbReference type="Proteomes" id="UP000237105"/>
    </source>
</evidence>
<protein>
    <submittedName>
        <fullName evidence="2">Uncharacterized protein</fullName>
    </submittedName>
</protein>
<feature type="non-terminal residue" evidence="2">
    <location>
        <position position="1"/>
    </location>
</feature>